<protein>
    <recommendedName>
        <fullName evidence="1 8">Tyrosine--tRNA ligase</fullName>
        <ecNumber evidence="1 8">6.1.1.1</ecNumber>
    </recommendedName>
</protein>
<dbReference type="InterPro" id="IPR002307">
    <property type="entry name" value="Tyr-tRNA-ligase"/>
</dbReference>
<dbReference type="InterPro" id="IPR001412">
    <property type="entry name" value="aa-tRNA-synth_I_CS"/>
</dbReference>
<keyword evidence="4 9" id="KW-0067">ATP-binding</keyword>
<evidence type="ECO:0000256" key="4">
    <source>
        <dbReference type="ARBA" id="ARBA00022840"/>
    </source>
</evidence>
<evidence type="ECO:0000256" key="8">
    <source>
        <dbReference type="NCBIfam" id="TIGR00234"/>
    </source>
</evidence>
<evidence type="ECO:0000256" key="7">
    <source>
        <dbReference type="ARBA" id="ARBA00048248"/>
    </source>
</evidence>
<keyword evidence="2 9" id="KW-0436">Ligase</keyword>
<comment type="caution">
    <text evidence="10">The sequence shown here is derived from an EMBL/GenBank/DDBJ whole genome shotgun (WGS) entry which is preliminary data.</text>
</comment>
<evidence type="ECO:0000313" key="11">
    <source>
        <dbReference type="Proteomes" id="UP001501752"/>
    </source>
</evidence>
<name>A0ABP9DEZ7_9ACTN</name>
<evidence type="ECO:0000256" key="6">
    <source>
        <dbReference type="ARBA" id="ARBA00023146"/>
    </source>
</evidence>
<dbReference type="InterPro" id="IPR024088">
    <property type="entry name" value="Tyr-tRNA-ligase_bac-type"/>
</dbReference>
<dbReference type="InterPro" id="IPR014729">
    <property type="entry name" value="Rossmann-like_a/b/a_fold"/>
</dbReference>
<dbReference type="PRINTS" id="PR01040">
    <property type="entry name" value="TRNASYNTHTYR"/>
</dbReference>
<sequence>MTDILDASSRELTAILETAPDLREGPALEEVLRILAERRTMDLSALGPARQAALIQDRAARLLPGADRLTELLESARADGRRLIVKFGIDPTAADVHLGHAVPMILAGRFQRMGHRVVFIVGDITARIGDPSGRSADRPPLTDEDVRRNLAAYREQVTPFFDFDRADFRFNSEWLARVGLPEFIGVLARLPLAASLQREDFRTRLAAGSGLTMAELVYSVVMALDSVEIDADVELGGLDQLLNLQMCRRVMENAGREPEVVIATGLIEGTDGTGAKMSKSKGNYVGLSSGPQDVFGRLMSAADRLLPDYLRALTELLDPEVELLLELAERRRIHPMGVKTLLASDVTGTVHGRQAAAGARAAFRARFSTRRFSDLAGLPAAAVSEQAATGPAELLAGVTGAAGSRNQVRRVAAGGGLRLVAESAGGGQRTAVLAEADADLPLAELLGARPGFAPTEGLRVFLKCGRRLVELVG</sequence>
<evidence type="ECO:0000256" key="2">
    <source>
        <dbReference type="ARBA" id="ARBA00022598"/>
    </source>
</evidence>
<dbReference type="InterPro" id="IPR002305">
    <property type="entry name" value="aa-tRNA-synth_Ic"/>
</dbReference>
<comment type="similarity">
    <text evidence="9">Belongs to the class-I aminoacyl-tRNA synthetase family.</text>
</comment>
<evidence type="ECO:0000256" key="9">
    <source>
        <dbReference type="RuleBase" id="RU363036"/>
    </source>
</evidence>
<keyword evidence="3 9" id="KW-0547">Nucleotide-binding</keyword>
<dbReference type="PROSITE" id="PS00178">
    <property type="entry name" value="AA_TRNA_LIGASE_I"/>
    <property type="match status" value="1"/>
</dbReference>
<reference evidence="11" key="1">
    <citation type="journal article" date="2019" name="Int. J. Syst. Evol. Microbiol.">
        <title>The Global Catalogue of Microorganisms (GCM) 10K type strain sequencing project: providing services to taxonomists for standard genome sequencing and annotation.</title>
        <authorList>
            <consortium name="The Broad Institute Genomics Platform"/>
            <consortium name="The Broad Institute Genome Sequencing Center for Infectious Disease"/>
            <person name="Wu L."/>
            <person name="Ma J."/>
        </authorList>
    </citation>
    <scope>NUCLEOTIDE SEQUENCE [LARGE SCALE GENOMIC DNA]</scope>
    <source>
        <strain evidence="11">JCM 13006</strain>
    </source>
</reference>
<dbReference type="EMBL" id="BAABIS010000001">
    <property type="protein sequence ID" value="GAA4843187.1"/>
    <property type="molecule type" value="Genomic_DNA"/>
</dbReference>
<organism evidence="10 11">
    <name type="scientific">Kitasatospora terrestris</name>
    <dbReference type="NCBI Taxonomy" id="258051"/>
    <lineage>
        <taxon>Bacteria</taxon>
        <taxon>Bacillati</taxon>
        <taxon>Actinomycetota</taxon>
        <taxon>Actinomycetes</taxon>
        <taxon>Kitasatosporales</taxon>
        <taxon>Streptomycetaceae</taxon>
        <taxon>Kitasatospora</taxon>
    </lineage>
</organism>
<dbReference type="RefSeq" id="WP_345696340.1">
    <property type="nucleotide sequence ID" value="NZ_BAABIS010000001.1"/>
</dbReference>
<dbReference type="Gene3D" id="1.10.240.10">
    <property type="entry name" value="Tyrosyl-Transfer RNA Synthetase"/>
    <property type="match status" value="1"/>
</dbReference>
<dbReference type="PANTHER" id="PTHR11766:SF1">
    <property type="entry name" value="TYROSINE--TRNA LIGASE"/>
    <property type="match status" value="1"/>
</dbReference>
<keyword evidence="5 9" id="KW-0648">Protein biosynthesis</keyword>
<dbReference type="Proteomes" id="UP001501752">
    <property type="component" value="Unassembled WGS sequence"/>
</dbReference>
<evidence type="ECO:0000256" key="3">
    <source>
        <dbReference type="ARBA" id="ARBA00022741"/>
    </source>
</evidence>
<dbReference type="SUPFAM" id="SSF52374">
    <property type="entry name" value="Nucleotidylyl transferase"/>
    <property type="match status" value="1"/>
</dbReference>
<evidence type="ECO:0000313" key="10">
    <source>
        <dbReference type="EMBL" id="GAA4843187.1"/>
    </source>
</evidence>
<dbReference type="EC" id="6.1.1.1" evidence="1 8"/>
<dbReference type="NCBIfam" id="TIGR00234">
    <property type="entry name" value="tyrS"/>
    <property type="match status" value="1"/>
</dbReference>
<evidence type="ECO:0000256" key="5">
    <source>
        <dbReference type="ARBA" id="ARBA00022917"/>
    </source>
</evidence>
<proteinExistence type="inferred from homology"/>
<dbReference type="PANTHER" id="PTHR11766">
    <property type="entry name" value="TYROSYL-TRNA SYNTHETASE"/>
    <property type="match status" value="1"/>
</dbReference>
<dbReference type="Pfam" id="PF00579">
    <property type="entry name" value="tRNA-synt_1b"/>
    <property type="match status" value="1"/>
</dbReference>
<dbReference type="Gene3D" id="3.40.50.620">
    <property type="entry name" value="HUPs"/>
    <property type="match status" value="1"/>
</dbReference>
<comment type="catalytic activity">
    <reaction evidence="7">
        <text>tRNA(Tyr) + L-tyrosine + ATP = L-tyrosyl-tRNA(Tyr) + AMP + diphosphate + H(+)</text>
        <dbReference type="Rhea" id="RHEA:10220"/>
        <dbReference type="Rhea" id="RHEA-COMP:9706"/>
        <dbReference type="Rhea" id="RHEA-COMP:9707"/>
        <dbReference type="ChEBI" id="CHEBI:15378"/>
        <dbReference type="ChEBI" id="CHEBI:30616"/>
        <dbReference type="ChEBI" id="CHEBI:33019"/>
        <dbReference type="ChEBI" id="CHEBI:58315"/>
        <dbReference type="ChEBI" id="CHEBI:78442"/>
        <dbReference type="ChEBI" id="CHEBI:78536"/>
        <dbReference type="ChEBI" id="CHEBI:456215"/>
        <dbReference type="EC" id="6.1.1.1"/>
    </reaction>
</comment>
<accession>A0ABP9DEZ7</accession>
<gene>
    <name evidence="10" type="ORF">GCM10023235_19070</name>
</gene>
<keyword evidence="11" id="KW-1185">Reference proteome</keyword>
<keyword evidence="6 9" id="KW-0030">Aminoacyl-tRNA synthetase</keyword>
<evidence type="ECO:0000256" key="1">
    <source>
        <dbReference type="ARBA" id="ARBA00013160"/>
    </source>
</evidence>